<name>A0ABV4CGY9_9PSEU</name>
<dbReference type="Gene3D" id="1.20.140.10">
    <property type="entry name" value="Butyryl-CoA Dehydrogenase, subunit A, domain 3"/>
    <property type="match status" value="1"/>
</dbReference>
<reference evidence="7 8" key="1">
    <citation type="submission" date="2024-08" db="EMBL/GenBank/DDBJ databases">
        <title>Genome mining of Saccharopolyspora cebuensis PGLac3 from Nigerian medicinal plant.</title>
        <authorList>
            <person name="Ezeobiora C.E."/>
            <person name="Igbokwe N.H."/>
            <person name="Amin D.H."/>
            <person name="Mendie U.E."/>
        </authorList>
    </citation>
    <scope>NUCLEOTIDE SEQUENCE [LARGE SCALE GENOMIC DNA]</scope>
    <source>
        <strain evidence="7 8">PGLac3</strain>
    </source>
</reference>
<dbReference type="SUPFAM" id="SSF56645">
    <property type="entry name" value="Acyl-CoA dehydrogenase NM domain-like"/>
    <property type="match status" value="1"/>
</dbReference>
<keyword evidence="8" id="KW-1185">Reference proteome</keyword>
<dbReference type="Proteomes" id="UP001564626">
    <property type="component" value="Unassembled WGS sequence"/>
</dbReference>
<accession>A0ABV4CGY9</accession>
<dbReference type="InterPro" id="IPR037069">
    <property type="entry name" value="AcylCoA_DH/ox_N_sf"/>
</dbReference>
<comment type="cofactor">
    <cofactor evidence="1">
        <name>FAD</name>
        <dbReference type="ChEBI" id="CHEBI:57692"/>
    </cofactor>
</comment>
<keyword evidence="3" id="KW-0285">Flavoprotein</keyword>
<dbReference type="SUPFAM" id="SSF47203">
    <property type="entry name" value="Acyl-CoA dehydrogenase C-terminal domain-like"/>
    <property type="match status" value="1"/>
</dbReference>
<evidence type="ECO:0000313" key="7">
    <source>
        <dbReference type="EMBL" id="MEY8040351.1"/>
    </source>
</evidence>
<dbReference type="InterPro" id="IPR009075">
    <property type="entry name" value="AcylCo_DH/oxidase_C"/>
</dbReference>
<evidence type="ECO:0000256" key="5">
    <source>
        <dbReference type="ARBA" id="ARBA00023002"/>
    </source>
</evidence>
<dbReference type="RefSeq" id="WP_369774880.1">
    <property type="nucleotide sequence ID" value="NZ_JBGEHV010000020.1"/>
</dbReference>
<comment type="similarity">
    <text evidence="2">Belongs to the acyl-CoA dehydrogenase family.</text>
</comment>
<evidence type="ECO:0000313" key="8">
    <source>
        <dbReference type="Proteomes" id="UP001564626"/>
    </source>
</evidence>
<keyword evidence="5" id="KW-0560">Oxidoreductase</keyword>
<feature type="domain" description="Acyl-CoA dehydrogenase/oxidase C-terminal" evidence="6">
    <location>
        <begin position="170"/>
        <end position="281"/>
    </location>
</feature>
<evidence type="ECO:0000256" key="2">
    <source>
        <dbReference type="ARBA" id="ARBA00009347"/>
    </source>
</evidence>
<keyword evidence="4" id="KW-0274">FAD</keyword>
<dbReference type="Gene3D" id="1.10.540.10">
    <property type="entry name" value="Acyl-CoA dehydrogenase/oxidase, N-terminal domain"/>
    <property type="match status" value="1"/>
</dbReference>
<protein>
    <submittedName>
        <fullName evidence="7">Acyl-CoA dehydrogenase family protein</fullName>
    </submittedName>
</protein>
<evidence type="ECO:0000259" key="6">
    <source>
        <dbReference type="Pfam" id="PF00441"/>
    </source>
</evidence>
<evidence type="ECO:0000256" key="1">
    <source>
        <dbReference type="ARBA" id="ARBA00001974"/>
    </source>
</evidence>
<dbReference type="PANTHER" id="PTHR43884:SF20">
    <property type="entry name" value="ACYL-COA DEHYDROGENASE FADE28"/>
    <property type="match status" value="1"/>
</dbReference>
<sequence>MSERDSLIADVAADVLGGITEQAPEGAVHPVWPTLVELGWPQVGVPEDAGGAGGSLGDLVELISATAASGVSVPLVDAALSHWLLGERCSGLVVAVESLRAVPWGRHADRVLLRPADGPARFVDPAAAEVVPGLDLAGAPRDEIRPGPDAFSPAPEVAPHRAVRARAGVLNAAALLGAARGAYELTRRHVTEREQFGRPLVAIKAVASGLAEMQVRLVAVAAVVDRAVAAHERGTAEEAFAATAAARISAAGAATDVAAAAHQLHGAMGVTREHPLHHRTRKLWAWRDDAGSEREWSLRLGREALAAGEIGVWERLTGPG</sequence>
<dbReference type="InterPro" id="IPR009100">
    <property type="entry name" value="AcylCoA_DH/oxidase_NM_dom_sf"/>
</dbReference>
<dbReference type="Pfam" id="PF00441">
    <property type="entry name" value="Acyl-CoA_dh_1"/>
    <property type="match status" value="1"/>
</dbReference>
<organism evidence="7 8">
    <name type="scientific">Saccharopolyspora cebuensis</name>
    <dbReference type="NCBI Taxonomy" id="418759"/>
    <lineage>
        <taxon>Bacteria</taxon>
        <taxon>Bacillati</taxon>
        <taxon>Actinomycetota</taxon>
        <taxon>Actinomycetes</taxon>
        <taxon>Pseudonocardiales</taxon>
        <taxon>Pseudonocardiaceae</taxon>
        <taxon>Saccharopolyspora</taxon>
    </lineage>
</organism>
<evidence type="ECO:0000256" key="4">
    <source>
        <dbReference type="ARBA" id="ARBA00022827"/>
    </source>
</evidence>
<dbReference type="PANTHER" id="PTHR43884">
    <property type="entry name" value="ACYL-COA DEHYDROGENASE"/>
    <property type="match status" value="1"/>
</dbReference>
<dbReference type="EMBL" id="JBGEHV010000020">
    <property type="protein sequence ID" value="MEY8040351.1"/>
    <property type="molecule type" value="Genomic_DNA"/>
</dbReference>
<proteinExistence type="inferred from homology"/>
<comment type="caution">
    <text evidence="7">The sequence shown here is derived from an EMBL/GenBank/DDBJ whole genome shotgun (WGS) entry which is preliminary data.</text>
</comment>
<evidence type="ECO:0000256" key="3">
    <source>
        <dbReference type="ARBA" id="ARBA00022630"/>
    </source>
</evidence>
<gene>
    <name evidence="7" type="ORF">AB8O55_13175</name>
</gene>
<dbReference type="InterPro" id="IPR036250">
    <property type="entry name" value="AcylCo_DH-like_C"/>
</dbReference>